<dbReference type="Pfam" id="PF17390">
    <property type="entry name" value="Bac_rhamnosid_C"/>
    <property type="match status" value="1"/>
</dbReference>
<feature type="domain" description="Alpha-L-rhamnosidase concanavalin-like" evidence="4">
    <location>
        <begin position="220"/>
        <end position="318"/>
    </location>
</feature>
<evidence type="ECO:0000259" key="7">
    <source>
        <dbReference type="Pfam" id="PF17390"/>
    </source>
</evidence>
<dbReference type="GO" id="GO:0030596">
    <property type="term" value="F:alpha-L-rhamnosidase activity"/>
    <property type="evidence" value="ECO:0007669"/>
    <property type="project" value="UniProtKB-EC"/>
</dbReference>
<reference evidence="9" key="1">
    <citation type="submission" date="2016-10" db="EMBL/GenBank/DDBJ databases">
        <authorList>
            <person name="Varghese N."/>
            <person name="Submissions S."/>
        </authorList>
    </citation>
    <scope>NUCLEOTIDE SEQUENCE [LARGE SCALE GENOMIC DNA]</scope>
    <source>
        <strain evidence="9">DSM 40318</strain>
    </source>
</reference>
<evidence type="ECO:0000313" key="9">
    <source>
        <dbReference type="Proteomes" id="UP000198609"/>
    </source>
</evidence>
<keyword evidence="3" id="KW-0378">Hydrolase</keyword>
<sequence length="841" mass="93036">MLSAQFEAVGAVFVGSPERRVGEPGDPAVYFRTEFEACPDLLGATLRITALGTVEPYLNGARVGDEILAPGWTSYRHRLLVRSHDLTATVRTGKNTFGAIVGDGWAVGRLGFEEITRSRIYADRPALLSLIELRYPDRTEYVASGERFRCGQGSVRANSLYDGVTIDSTLEPAGWNEPGFDDRTWHEAEPVDWDMTTLAEATAEPIRRVEELPPRKIWKSPAGTTVVDFGQNLPGWVRLHLDGPRGTSVSVRHAEVLVDGVPDYTTLRTAEATDRYVLAGNGPEEFEPRFTYHGFRYAEIDGLPGDLQPEDVRAVVVHSDMTRTGWLETSNDLLNRLHENVVWSMRGNFVGIPTDCPQRDERLGWTGDINAFAPTATYLYDVRGVLMSWLDDLALEQKDFGFVPYVVPDVQPGHDTPTALWSDVAVRLPWQLYWDYGDEEILRRCYDSMATFTRSVVPLLDPTGLWTTGFQFGDWLDPSTPMDRPGQSKADRYLVATAFFHQTACEMACAADVLDRADDVAYFTEVADRVRTGFRAEYVSSSGRVTGECATAYALAIRFGLLDAGQLSRAGARLADIVRRDGYRISTGFAGTPHVAHALTVTGHTEDAYRLLLQTRAPSFLDPVVRGATTIWERWDAILPDGTVNPSGMTSLNHYALGSVANWMHTVIGGVRATSPGYRTMRIAPRPGGGLTHARTAHDTVHGRVSVEWEHEDDTMTVRVTIPDATTAVVALPEHPDRAEHAVGAGRHVWTYTLTTALDLLTLDSPVERLAAHEEVLASVSGILRDHLPPHLDVEQLLRRSMALPLSVLLNELPGVTDHMRRELTVTIECNNTSSERPLLP</sequence>
<feature type="domain" description="Alpha-L-rhamnosidase six-hairpin glycosidase" evidence="6">
    <location>
        <begin position="323"/>
        <end position="667"/>
    </location>
</feature>
<dbReference type="InterPro" id="IPR008928">
    <property type="entry name" value="6-hairpin_glycosidase_sf"/>
</dbReference>
<feature type="domain" description="Alpha-L-rhamnosidase C-terminal" evidence="7">
    <location>
        <begin position="670"/>
        <end position="741"/>
    </location>
</feature>
<evidence type="ECO:0000256" key="1">
    <source>
        <dbReference type="ARBA" id="ARBA00001445"/>
    </source>
</evidence>
<dbReference type="InterPro" id="IPR013737">
    <property type="entry name" value="Bac_rhamnosid_N"/>
</dbReference>
<dbReference type="Proteomes" id="UP000198609">
    <property type="component" value="Unassembled WGS sequence"/>
</dbReference>
<dbReference type="PANTHER" id="PTHR33307:SF6">
    <property type="entry name" value="ALPHA-RHAMNOSIDASE (EUROFUNG)-RELATED"/>
    <property type="match status" value="1"/>
</dbReference>
<dbReference type="EMBL" id="FNST01000002">
    <property type="protein sequence ID" value="SEB58261.1"/>
    <property type="molecule type" value="Genomic_DNA"/>
</dbReference>
<keyword evidence="9" id="KW-1185">Reference proteome</keyword>
<evidence type="ECO:0000256" key="2">
    <source>
        <dbReference type="ARBA" id="ARBA00012652"/>
    </source>
</evidence>
<organism evidence="8 9">
    <name type="scientific">Streptomyces melanosporofaciens</name>
    <dbReference type="NCBI Taxonomy" id="67327"/>
    <lineage>
        <taxon>Bacteria</taxon>
        <taxon>Bacillati</taxon>
        <taxon>Actinomycetota</taxon>
        <taxon>Actinomycetes</taxon>
        <taxon>Kitasatosporales</taxon>
        <taxon>Streptomycetaceae</taxon>
        <taxon>Streptomyces</taxon>
        <taxon>Streptomyces violaceusniger group</taxon>
    </lineage>
</organism>
<dbReference type="InterPro" id="IPR035396">
    <property type="entry name" value="Bac_rhamnosid6H"/>
</dbReference>
<dbReference type="Gene3D" id="1.50.10.10">
    <property type="match status" value="1"/>
</dbReference>
<dbReference type="AlphaFoldDB" id="A0A1H4KIE3"/>
<dbReference type="EC" id="3.2.1.40" evidence="2"/>
<dbReference type="RefSeq" id="WP_093470131.1">
    <property type="nucleotide sequence ID" value="NZ_FNST01000002.1"/>
</dbReference>
<dbReference type="Pfam" id="PF17389">
    <property type="entry name" value="Bac_rhamnosid6H"/>
    <property type="match status" value="1"/>
</dbReference>
<dbReference type="InterPro" id="IPR008902">
    <property type="entry name" value="Rhamnosid_concanavalin"/>
</dbReference>
<dbReference type="Gene3D" id="2.60.420.10">
    <property type="entry name" value="Maltose phosphorylase, domain 3"/>
    <property type="match status" value="1"/>
</dbReference>
<dbReference type="InterPro" id="IPR035398">
    <property type="entry name" value="Bac_rhamnosid_C"/>
</dbReference>
<dbReference type="InterPro" id="IPR016007">
    <property type="entry name" value="Alpha_rhamnosid"/>
</dbReference>
<proteinExistence type="predicted"/>
<evidence type="ECO:0000259" key="5">
    <source>
        <dbReference type="Pfam" id="PF08531"/>
    </source>
</evidence>
<feature type="domain" description="Bacterial alpha-L-rhamnosidase N-terminal" evidence="5">
    <location>
        <begin position="44"/>
        <end position="210"/>
    </location>
</feature>
<name>A0A1H4KIE3_STRMJ</name>
<gene>
    <name evidence="8" type="ORF">SAMN04490356_0746</name>
</gene>
<dbReference type="GO" id="GO:0005975">
    <property type="term" value="P:carbohydrate metabolic process"/>
    <property type="evidence" value="ECO:0007669"/>
    <property type="project" value="InterPro"/>
</dbReference>
<dbReference type="Pfam" id="PF05592">
    <property type="entry name" value="Bac_rhamnosid"/>
    <property type="match status" value="1"/>
</dbReference>
<dbReference type="PANTHER" id="PTHR33307">
    <property type="entry name" value="ALPHA-RHAMNOSIDASE (EUROFUNG)"/>
    <property type="match status" value="1"/>
</dbReference>
<protein>
    <recommendedName>
        <fullName evidence="2">alpha-L-rhamnosidase</fullName>
        <ecNumber evidence="2">3.2.1.40</ecNumber>
    </recommendedName>
</protein>
<evidence type="ECO:0000259" key="4">
    <source>
        <dbReference type="Pfam" id="PF05592"/>
    </source>
</evidence>
<evidence type="ECO:0000259" key="6">
    <source>
        <dbReference type="Pfam" id="PF17389"/>
    </source>
</evidence>
<dbReference type="InterPro" id="IPR012341">
    <property type="entry name" value="6hp_glycosidase-like_sf"/>
</dbReference>
<evidence type="ECO:0000256" key="3">
    <source>
        <dbReference type="ARBA" id="ARBA00022801"/>
    </source>
</evidence>
<dbReference type="Gene3D" id="2.60.120.260">
    <property type="entry name" value="Galactose-binding domain-like"/>
    <property type="match status" value="2"/>
</dbReference>
<accession>A0A1H4KIE3</accession>
<dbReference type="SUPFAM" id="SSF48208">
    <property type="entry name" value="Six-hairpin glycosidases"/>
    <property type="match status" value="1"/>
</dbReference>
<dbReference type="PIRSF" id="PIRSF010631">
    <property type="entry name" value="A-rhamnsds"/>
    <property type="match status" value="1"/>
</dbReference>
<comment type="catalytic activity">
    <reaction evidence="1">
        <text>Hydrolysis of terminal non-reducing alpha-L-rhamnose residues in alpha-L-rhamnosides.</text>
        <dbReference type="EC" id="3.2.1.40"/>
    </reaction>
</comment>
<dbReference type="Pfam" id="PF08531">
    <property type="entry name" value="Bac_rhamnosid_N"/>
    <property type="match status" value="1"/>
</dbReference>
<evidence type="ECO:0000313" key="8">
    <source>
        <dbReference type="EMBL" id="SEB58261.1"/>
    </source>
</evidence>